<feature type="region of interest" description="Disordered" evidence="1">
    <location>
        <begin position="22"/>
        <end position="48"/>
    </location>
</feature>
<comment type="caution">
    <text evidence="3">The sequence shown here is derived from an EMBL/GenBank/DDBJ whole genome shotgun (WGS) entry which is preliminary data.</text>
</comment>
<dbReference type="EMBL" id="JANGCH010000013">
    <property type="protein sequence ID" value="MCQ5122365.1"/>
    <property type="molecule type" value="Genomic_DNA"/>
</dbReference>
<proteinExistence type="predicted"/>
<sequence length="78" mass="8747">MLYWRRHKGEAADHFSTYSIVERSDETKSDQTTTKPNDQSVDAPNTGDHSDQEIWLIVAGGCVVVLAAGIWLKKKQTN</sequence>
<evidence type="ECO:0000256" key="2">
    <source>
        <dbReference type="SAM" id="Phobius"/>
    </source>
</evidence>
<keyword evidence="2" id="KW-1133">Transmembrane helix</keyword>
<reference evidence="3 4" key="1">
    <citation type="submission" date="2022-06" db="EMBL/GenBank/DDBJ databases">
        <title>Isolation of gut microbiota from human fecal samples.</title>
        <authorList>
            <person name="Pamer E.G."/>
            <person name="Barat B."/>
            <person name="Waligurski E."/>
            <person name="Medina S."/>
            <person name="Paddock L."/>
            <person name="Mostad J."/>
        </authorList>
    </citation>
    <scope>NUCLEOTIDE SEQUENCE [LARGE SCALE GENOMIC DNA]</scope>
    <source>
        <strain evidence="3 4">DFI.6.1</strain>
    </source>
</reference>
<feature type="compositionally biased region" description="Polar residues" evidence="1">
    <location>
        <begin position="30"/>
        <end position="43"/>
    </location>
</feature>
<organism evidence="3 4">
    <name type="scientific">Massilicoli timonensis</name>
    <dbReference type="NCBI Taxonomy" id="2015901"/>
    <lineage>
        <taxon>Bacteria</taxon>
        <taxon>Bacillati</taxon>
        <taxon>Bacillota</taxon>
        <taxon>Erysipelotrichia</taxon>
        <taxon>Erysipelotrichales</taxon>
        <taxon>Erysipelotrichaceae</taxon>
        <taxon>Massilicoli</taxon>
    </lineage>
</organism>
<evidence type="ECO:0000313" key="4">
    <source>
        <dbReference type="Proteomes" id="UP001524435"/>
    </source>
</evidence>
<feature type="transmembrane region" description="Helical" evidence="2">
    <location>
        <begin position="54"/>
        <end position="72"/>
    </location>
</feature>
<accession>A0ABT1SNU6</accession>
<dbReference type="Proteomes" id="UP001524435">
    <property type="component" value="Unassembled WGS sequence"/>
</dbReference>
<protein>
    <submittedName>
        <fullName evidence="3">LPXTG cell wall anchor domain-containing protein</fullName>
    </submittedName>
</protein>
<evidence type="ECO:0000256" key="1">
    <source>
        <dbReference type="SAM" id="MobiDB-lite"/>
    </source>
</evidence>
<gene>
    <name evidence="3" type="ORF">NE663_08855</name>
</gene>
<keyword evidence="4" id="KW-1185">Reference proteome</keyword>
<evidence type="ECO:0000313" key="3">
    <source>
        <dbReference type="EMBL" id="MCQ5122365.1"/>
    </source>
</evidence>
<keyword evidence="2" id="KW-0472">Membrane</keyword>
<dbReference type="NCBIfam" id="TIGR01167">
    <property type="entry name" value="LPXTG_anchor"/>
    <property type="match status" value="1"/>
</dbReference>
<dbReference type="RefSeq" id="WP_178200552.1">
    <property type="nucleotide sequence ID" value="NZ_CALVCM010000007.1"/>
</dbReference>
<name>A0ABT1SNU6_9FIRM</name>
<keyword evidence="2" id="KW-0812">Transmembrane</keyword>